<dbReference type="Proteomes" id="UP001162001">
    <property type="component" value="Segment"/>
</dbReference>
<evidence type="ECO:0000313" key="3">
    <source>
        <dbReference type="Proteomes" id="UP001162001"/>
    </source>
</evidence>
<accession>A0A7D3QUX2</accession>
<evidence type="ECO:0000313" key="2">
    <source>
        <dbReference type="EMBL" id="QKF93466.1"/>
    </source>
</evidence>
<feature type="compositionally biased region" description="Polar residues" evidence="1">
    <location>
        <begin position="1"/>
        <end position="16"/>
    </location>
</feature>
<sequence length="291" mass="33212">MATMNTTRSNGRSNGHSNRRPNGHPDNRSNGRSDGRPNGRPNGRPKGHFGRPNSCKPAISVPMSPEEEAEHRKKTCPHCRFIATPSNVYWWENDRVVVQPFPKRYSLNMMPKEHIESDDSLHWLFIEGFNYSKMMGFKNPRFLINRAPKAYCNGRKEHLHLQICFDREPELFNQVFSKPDLQVVDGFLNRDLILEYAKSKIKKHGVMGSMLVETRPDEGDSVFKIHKEKIEEMFSDKSSFTTAINDGSISLDKGEFNPVLSEIYMFVNVMNDVVSKVLISYGSSSNVSQAV</sequence>
<name>A0A7D3QUX2_9VIRU</name>
<reference evidence="2 3" key="1">
    <citation type="submission" date="2020-04" db="EMBL/GenBank/DDBJ databases">
        <title>Advantages and limits of metagenomic assembly and binning of a giant virus.</title>
        <authorList>
            <person name="Schulz F."/>
            <person name="Andreani J."/>
            <person name="Francis R."/>
            <person name="Boudjemaa H."/>
            <person name="Bou Khalil J.Y."/>
            <person name="Lee J."/>
            <person name="La Scola B."/>
            <person name="Woyke T."/>
        </authorList>
    </citation>
    <scope>NUCLEOTIDE SEQUENCE [LARGE SCALE GENOMIC DNA]</scope>
    <source>
        <strain evidence="2 3">FV1/VV64</strain>
    </source>
</reference>
<dbReference type="EMBL" id="MT418680">
    <property type="protein sequence ID" value="QKF93466.1"/>
    <property type="molecule type" value="Genomic_DNA"/>
</dbReference>
<organism evidence="2 3">
    <name type="scientific">Fadolivirus FV1/VV64</name>
    <dbReference type="NCBI Taxonomy" id="3070911"/>
    <lineage>
        <taxon>Viruses</taxon>
        <taxon>Varidnaviria</taxon>
        <taxon>Bamfordvirae</taxon>
        <taxon>Nucleocytoviricota</taxon>
        <taxon>Megaviricetes</taxon>
        <taxon>Imitervirales</taxon>
        <taxon>Mimiviridae</taxon>
        <taxon>Klosneuvirinae</taxon>
        <taxon>Fadolivirus</taxon>
        <taxon>Fadolivirus algeromassiliense</taxon>
    </lineage>
</organism>
<feature type="compositionally biased region" description="Basic and acidic residues" evidence="1">
    <location>
        <begin position="23"/>
        <end position="37"/>
    </location>
</feature>
<protein>
    <submittedName>
        <fullName evidence="2">Uncharacterized protein</fullName>
    </submittedName>
</protein>
<proteinExistence type="predicted"/>
<feature type="region of interest" description="Disordered" evidence="1">
    <location>
        <begin position="1"/>
        <end position="69"/>
    </location>
</feature>
<evidence type="ECO:0000256" key="1">
    <source>
        <dbReference type="SAM" id="MobiDB-lite"/>
    </source>
</evidence>
<keyword evidence="3" id="KW-1185">Reference proteome</keyword>
<gene>
    <name evidence="2" type="ORF">Fadolivirus_1_8</name>
</gene>